<dbReference type="GO" id="GO:0005886">
    <property type="term" value="C:plasma membrane"/>
    <property type="evidence" value="ECO:0007669"/>
    <property type="project" value="UniProtKB-SubCell"/>
</dbReference>
<evidence type="ECO:0000256" key="5">
    <source>
        <dbReference type="ARBA" id="ARBA00023136"/>
    </source>
</evidence>
<dbReference type="GO" id="GO:0016746">
    <property type="term" value="F:acyltransferase activity"/>
    <property type="evidence" value="ECO:0007669"/>
    <property type="project" value="UniProtKB-KW"/>
</dbReference>
<evidence type="ECO:0000256" key="4">
    <source>
        <dbReference type="ARBA" id="ARBA00022679"/>
    </source>
</evidence>
<accession>A0A9J9Q550</accession>
<dbReference type="NCBIfam" id="NF006487">
    <property type="entry name" value="PRK08905.1"/>
    <property type="match status" value="1"/>
</dbReference>
<keyword evidence="5" id="KW-0472">Membrane</keyword>
<dbReference type="GO" id="GO:0009247">
    <property type="term" value="P:glycolipid biosynthetic process"/>
    <property type="evidence" value="ECO:0007669"/>
    <property type="project" value="UniProtKB-ARBA"/>
</dbReference>
<dbReference type="Proteomes" id="UP000000450">
    <property type="component" value="Chromosome"/>
</dbReference>
<dbReference type="EMBL" id="CP001392">
    <property type="protein sequence ID" value="ACM32164.1"/>
    <property type="molecule type" value="Genomic_DNA"/>
</dbReference>
<sequence>MSSLFRLVSALPLWLLHVIGAALGWVAFCASPTYRRRFIDNAARAGYALRDVRAAIAHAGRMVAEAPRLWLRPEPPACEIHGAECVQRAWGQGRGIVFLTPHIGCFELSVQAAARRWSPEHGPITILYRPARQRWLAEVMQTARNRPGIQAVPTTLQGVRQMIKALRRGEAVGLLPDQVPPQGLGVWSPFFGRPAYTMTLAARLVQQTGAAVILARCERLPRGRGYVLHLEDLPQPLAPTLDAAVLQLNQAMEYLIRQSPDQYLWGYARYKQPRAEMHTSAGTDAPPEGRA</sequence>
<dbReference type="RefSeq" id="WP_012655684.1">
    <property type="nucleotide sequence ID" value="NC_011992.1"/>
</dbReference>
<evidence type="ECO:0000256" key="6">
    <source>
        <dbReference type="ARBA" id="ARBA00023315"/>
    </source>
</evidence>
<proteinExistence type="predicted"/>
<keyword evidence="8" id="KW-1185">Reference proteome</keyword>
<comment type="subcellular location">
    <subcellularLocation>
        <location evidence="1">Cell inner membrane</location>
    </subcellularLocation>
</comment>
<keyword evidence="4" id="KW-0808">Transferase</keyword>
<dbReference type="CDD" id="cd07984">
    <property type="entry name" value="LPLAT_LABLAT-like"/>
    <property type="match status" value="1"/>
</dbReference>
<evidence type="ECO:0000313" key="8">
    <source>
        <dbReference type="Proteomes" id="UP000000450"/>
    </source>
</evidence>
<dbReference type="InterPro" id="IPR004960">
    <property type="entry name" value="LipA_acyltrans"/>
</dbReference>
<keyword evidence="6 7" id="KW-0012">Acyltransferase</keyword>
<evidence type="ECO:0000313" key="7">
    <source>
        <dbReference type="EMBL" id="ACM32164.1"/>
    </source>
</evidence>
<dbReference type="PANTHER" id="PTHR30606">
    <property type="entry name" value="LIPID A BIOSYNTHESIS LAUROYL ACYLTRANSFERASE"/>
    <property type="match status" value="1"/>
</dbReference>
<dbReference type="PIRSF" id="PIRSF026649">
    <property type="entry name" value="MsbB"/>
    <property type="match status" value="1"/>
</dbReference>
<reference evidence="7 8" key="1">
    <citation type="journal article" date="2010" name="J. Bacteriol.">
        <title>Completed genome sequence of the anaerobic iron-oxidizing bacterium Acidovorax ebreus strain TPSY.</title>
        <authorList>
            <person name="Byrne-Bailey K.G."/>
            <person name="Weber K.A."/>
            <person name="Chair A.H."/>
            <person name="Bose S."/>
            <person name="Knox T."/>
            <person name="Spanbauer T.L."/>
            <person name="Chertkov O."/>
            <person name="Coates J.D."/>
        </authorList>
    </citation>
    <scope>NUCLEOTIDE SEQUENCE [LARGE SCALE GENOMIC DNA]</scope>
    <source>
        <strain evidence="7 8">TPSY</strain>
    </source>
</reference>
<dbReference type="Pfam" id="PF03279">
    <property type="entry name" value="Lip_A_acyltrans"/>
    <property type="match status" value="1"/>
</dbReference>
<keyword evidence="3" id="KW-0997">Cell inner membrane</keyword>
<evidence type="ECO:0000256" key="2">
    <source>
        <dbReference type="ARBA" id="ARBA00022475"/>
    </source>
</evidence>
<dbReference type="PANTHER" id="PTHR30606:SF10">
    <property type="entry name" value="PHOSPHATIDYLINOSITOL MANNOSIDE ACYLTRANSFERASE"/>
    <property type="match status" value="1"/>
</dbReference>
<name>A0A9J9Q550_ACIET</name>
<dbReference type="AlphaFoldDB" id="A0A9J9Q550"/>
<keyword evidence="2" id="KW-1003">Cell membrane</keyword>
<evidence type="ECO:0000256" key="1">
    <source>
        <dbReference type="ARBA" id="ARBA00004533"/>
    </source>
</evidence>
<organism evidence="7 8">
    <name type="scientific">Acidovorax ebreus (strain TPSY)</name>
    <name type="common">Diaphorobacter sp. (strain TPSY)</name>
    <dbReference type="NCBI Taxonomy" id="535289"/>
    <lineage>
        <taxon>Bacteria</taxon>
        <taxon>Pseudomonadati</taxon>
        <taxon>Pseudomonadota</taxon>
        <taxon>Betaproteobacteria</taxon>
        <taxon>Burkholderiales</taxon>
        <taxon>Comamonadaceae</taxon>
        <taxon>Diaphorobacter</taxon>
    </lineage>
</organism>
<dbReference type="KEGG" id="dia:Dtpsy_0684"/>
<gene>
    <name evidence="7" type="ordered locus">Dtpsy_0684</name>
</gene>
<evidence type="ECO:0000256" key="3">
    <source>
        <dbReference type="ARBA" id="ARBA00022519"/>
    </source>
</evidence>
<protein>
    <submittedName>
        <fullName evidence="7">Lipid A biosynthesis acyltransferase</fullName>
    </submittedName>
</protein>